<proteinExistence type="predicted"/>
<gene>
    <name evidence="2" type="ORF">BDP27DRAFT_1359017</name>
</gene>
<keyword evidence="1" id="KW-0732">Signal</keyword>
<dbReference type="AlphaFoldDB" id="A0A9P5Q5V1"/>
<evidence type="ECO:0000256" key="1">
    <source>
        <dbReference type="SAM" id="SignalP"/>
    </source>
</evidence>
<evidence type="ECO:0000313" key="2">
    <source>
        <dbReference type="EMBL" id="KAF9075324.1"/>
    </source>
</evidence>
<dbReference type="Proteomes" id="UP000772434">
    <property type="component" value="Unassembled WGS sequence"/>
</dbReference>
<protein>
    <submittedName>
        <fullName evidence="2">Uncharacterized protein</fullName>
    </submittedName>
</protein>
<feature type="signal peptide" evidence="1">
    <location>
        <begin position="1"/>
        <end position="22"/>
    </location>
</feature>
<evidence type="ECO:0000313" key="3">
    <source>
        <dbReference type="Proteomes" id="UP000772434"/>
    </source>
</evidence>
<sequence>MILTRFLLHALTTFAVIGSINAQTGTGSGTSDTTQLPTLNSEMQWIWAGQAQDNTMRAFRYKLHQGDIRKHQYTTGGGSVQYYITHTGRQNILTGLREGRRLKAFEVEIKANQGRRGSPLVTLGYEEVSDKEKVTAVVMWFAANASSKFAYTEVSQRLLSLRCPIK</sequence>
<comment type="caution">
    <text evidence="2">The sequence shown here is derived from an EMBL/GenBank/DDBJ whole genome shotgun (WGS) entry which is preliminary data.</text>
</comment>
<accession>A0A9P5Q5V1</accession>
<feature type="chain" id="PRO_5040320790" evidence="1">
    <location>
        <begin position="23"/>
        <end position="166"/>
    </location>
</feature>
<organism evidence="2 3">
    <name type="scientific">Rhodocollybia butyracea</name>
    <dbReference type="NCBI Taxonomy" id="206335"/>
    <lineage>
        <taxon>Eukaryota</taxon>
        <taxon>Fungi</taxon>
        <taxon>Dikarya</taxon>
        <taxon>Basidiomycota</taxon>
        <taxon>Agaricomycotina</taxon>
        <taxon>Agaricomycetes</taxon>
        <taxon>Agaricomycetidae</taxon>
        <taxon>Agaricales</taxon>
        <taxon>Marasmiineae</taxon>
        <taxon>Omphalotaceae</taxon>
        <taxon>Rhodocollybia</taxon>
    </lineage>
</organism>
<reference evidence="2" key="1">
    <citation type="submission" date="2020-11" db="EMBL/GenBank/DDBJ databases">
        <authorList>
            <consortium name="DOE Joint Genome Institute"/>
            <person name="Ahrendt S."/>
            <person name="Riley R."/>
            <person name="Andreopoulos W."/>
            <person name="Labutti K."/>
            <person name="Pangilinan J."/>
            <person name="Ruiz-Duenas F.J."/>
            <person name="Barrasa J.M."/>
            <person name="Sanchez-Garcia M."/>
            <person name="Camarero S."/>
            <person name="Miyauchi S."/>
            <person name="Serrano A."/>
            <person name="Linde D."/>
            <person name="Babiker R."/>
            <person name="Drula E."/>
            <person name="Ayuso-Fernandez I."/>
            <person name="Pacheco R."/>
            <person name="Padilla G."/>
            <person name="Ferreira P."/>
            <person name="Barriuso J."/>
            <person name="Kellner H."/>
            <person name="Castanera R."/>
            <person name="Alfaro M."/>
            <person name="Ramirez L."/>
            <person name="Pisabarro A.G."/>
            <person name="Kuo A."/>
            <person name="Tritt A."/>
            <person name="Lipzen A."/>
            <person name="He G."/>
            <person name="Yan M."/>
            <person name="Ng V."/>
            <person name="Cullen D."/>
            <person name="Martin F."/>
            <person name="Rosso M.-N."/>
            <person name="Henrissat B."/>
            <person name="Hibbett D."/>
            <person name="Martinez A.T."/>
            <person name="Grigoriev I.V."/>
        </authorList>
    </citation>
    <scope>NUCLEOTIDE SEQUENCE</scope>
    <source>
        <strain evidence="2">AH 40177</strain>
    </source>
</reference>
<name>A0A9P5Q5V1_9AGAR</name>
<keyword evidence="3" id="KW-1185">Reference proteome</keyword>
<dbReference type="EMBL" id="JADNRY010000010">
    <property type="protein sequence ID" value="KAF9075324.1"/>
    <property type="molecule type" value="Genomic_DNA"/>
</dbReference>